<comment type="caution">
    <text evidence="2">The sequence shown here is derived from an EMBL/GenBank/DDBJ whole genome shotgun (WGS) entry which is preliminary data.</text>
</comment>
<sequence length="132" mass="15009">MIVSLIRFYGKHISAAQLTMTNDRVMKGFIHNMGKLAIPKIHGYLQATRFLHASRMSGGCKLDLQLISVLVERWRLETHTFHFLCGKCTTTLEDVVLQLGFNSGWASHYEICDYSGQRDPLTITVRDGPRQV</sequence>
<protein>
    <recommendedName>
        <fullName evidence="1">Aminotransferase-like plant mobile domain-containing protein</fullName>
    </recommendedName>
</protein>
<proteinExistence type="predicted"/>
<dbReference type="OrthoDB" id="10362541at2759"/>
<evidence type="ECO:0000313" key="2">
    <source>
        <dbReference type="EMBL" id="KAH1046616.1"/>
    </source>
</evidence>
<evidence type="ECO:0000259" key="1">
    <source>
        <dbReference type="Pfam" id="PF10536"/>
    </source>
</evidence>
<dbReference type="InterPro" id="IPR044824">
    <property type="entry name" value="MAIN-like"/>
</dbReference>
<dbReference type="EMBL" id="JAIQCV010000011">
    <property type="protein sequence ID" value="KAH1046616.1"/>
    <property type="molecule type" value="Genomic_DNA"/>
</dbReference>
<dbReference type="PANTHER" id="PTHR46033:SF8">
    <property type="entry name" value="PROTEIN MAINTENANCE OF MERISTEMS-LIKE"/>
    <property type="match status" value="1"/>
</dbReference>
<organism evidence="2 3">
    <name type="scientific">Gossypium stocksii</name>
    <dbReference type="NCBI Taxonomy" id="47602"/>
    <lineage>
        <taxon>Eukaryota</taxon>
        <taxon>Viridiplantae</taxon>
        <taxon>Streptophyta</taxon>
        <taxon>Embryophyta</taxon>
        <taxon>Tracheophyta</taxon>
        <taxon>Spermatophyta</taxon>
        <taxon>Magnoliopsida</taxon>
        <taxon>eudicotyledons</taxon>
        <taxon>Gunneridae</taxon>
        <taxon>Pentapetalae</taxon>
        <taxon>rosids</taxon>
        <taxon>malvids</taxon>
        <taxon>Malvales</taxon>
        <taxon>Malvaceae</taxon>
        <taxon>Malvoideae</taxon>
        <taxon>Gossypium</taxon>
    </lineage>
</organism>
<dbReference type="AlphaFoldDB" id="A0A9D3UK39"/>
<keyword evidence="3" id="KW-1185">Reference proteome</keyword>
<accession>A0A9D3UK39</accession>
<name>A0A9D3UK39_9ROSI</name>
<reference evidence="2 3" key="1">
    <citation type="journal article" date="2021" name="Plant Biotechnol. J.">
        <title>Multi-omics assisted identification of the key and species-specific regulatory components of drought-tolerant mechanisms in Gossypium stocksii.</title>
        <authorList>
            <person name="Yu D."/>
            <person name="Ke L."/>
            <person name="Zhang D."/>
            <person name="Wu Y."/>
            <person name="Sun Y."/>
            <person name="Mei J."/>
            <person name="Sun J."/>
            <person name="Sun Y."/>
        </authorList>
    </citation>
    <scope>NUCLEOTIDE SEQUENCE [LARGE SCALE GENOMIC DNA]</scope>
    <source>
        <strain evidence="3">cv. E1</strain>
        <tissue evidence="2">Leaf</tissue>
    </source>
</reference>
<dbReference type="PANTHER" id="PTHR46033">
    <property type="entry name" value="PROTEIN MAIN-LIKE 2"/>
    <property type="match status" value="1"/>
</dbReference>
<dbReference type="GO" id="GO:0010073">
    <property type="term" value="P:meristem maintenance"/>
    <property type="evidence" value="ECO:0007669"/>
    <property type="project" value="InterPro"/>
</dbReference>
<feature type="domain" description="Aminotransferase-like plant mobile" evidence="1">
    <location>
        <begin position="55"/>
        <end position="102"/>
    </location>
</feature>
<dbReference type="Pfam" id="PF10536">
    <property type="entry name" value="PMD"/>
    <property type="match status" value="1"/>
</dbReference>
<gene>
    <name evidence="2" type="ORF">J1N35_037400</name>
</gene>
<evidence type="ECO:0000313" key="3">
    <source>
        <dbReference type="Proteomes" id="UP000828251"/>
    </source>
</evidence>
<dbReference type="Proteomes" id="UP000828251">
    <property type="component" value="Unassembled WGS sequence"/>
</dbReference>
<dbReference type="InterPro" id="IPR019557">
    <property type="entry name" value="AminoTfrase-like_pln_mobile"/>
</dbReference>